<dbReference type="InterPro" id="IPR003661">
    <property type="entry name" value="HisK_dim/P_dom"/>
</dbReference>
<keyword evidence="5 16" id="KW-0808">Transferase</keyword>
<gene>
    <name evidence="16" type="ORF">J2X26_001591</name>
</gene>
<dbReference type="PROSITE" id="PS50885">
    <property type="entry name" value="HAMP"/>
    <property type="match status" value="1"/>
</dbReference>
<feature type="domain" description="HAMP" evidence="15">
    <location>
        <begin position="231"/>
        <end position="283"/>
    </location>
</feature>
<dbReference type="InterPro" id="IPR005467">
    <property type="entry name" value="His_kinase_dom"/>
</dbReference>
<evidence type="ECO:0000256" key="4">
    <source>
        <dbReference type="ARBA" id="ARBA00022553"/>
    </source>
</evidence>
<dbReference type="PRINTS" id="PR00344">
    <property type="entry name" value="BCTRLSENSOR"/>
</dbReference>
<evidence type="ECO:0000259" key="14">
    <source>
        <dbReference type="PROSITE" id="PS50109"/>
    </source>
</evidence>
<feature type="domain" description="Histidine kinase" evidence="14">
    <location>
        <begin position="298"/>
        <end position="515"/>
    </location>
</feature>
<dbReference type="SMART" id="SM00304">
    <property type="entry name" value="HAMP"/>
    <property type="match status" value="1"/>
</dbReference>
<keyword evidence="10 13" id="KW-0472">Membrane</keyword>
<feature type="compositionally biased region" description="Acidic residues" evidence="12">
    <location>
        <begin position="554"/>
        <end position="563"/>
    </location>
</feature>
<dbReference type="CDD" id="cd00075">
    <property type="entry name" value="HATPase"/>
    <property type="match status" value="1"/>
</dbReference>
<name>A0ABU0EDD0_9CELL</name>
<evidence type="ECO:0000313" key="17">
    <source>
        <dbReference type="Proteomes" id="UP001239626"/>
    </source>
</evidence>
<evidence type="ECO:0000256" key="10">
    <source>
        <dbReference type="ARBA" id="ARBA00023136"/>
    </source>
</evidence>
<dbReference type="InterPro" id="IPR003594">
    <property type="entry name" value="HATPase_dom"/>
</dbReference>
<comment type="caution">
    <text evidence="16">The sequence shown here is derived from an EMBL/GenBank/DDBJ whole genome shotgun (WGS) entry which is preliminary data.</text>
</comment>
<evidence type="ECO:0000256" key="9">
    <source>
        <dbReference type="ARBA" id="ARBA00023012"/>
    </source>
</evidence>
<keyword evidence="8 13" id="KW-1133">Transmembrane helix</keyword>
<keyword evidence="4" id="KW-0597">Phosphoprotein</keyword>
<keyword evidence="7 16" id="KW-0418">Kinase</keyword>
<dbReference type="Gene3D" id="6.10.340.10">
    <property type="match status" value="1"/>
</dbReference>
<dbReference type="InterPro" id="IPR047669">
    <property type="entry name" value="MtrAB_MtrB"/>
</dbReference>
<evidence type="ECO:0000256" key="11">
    <source>
        <dbReference type="ARBA" id="ARBA00035305"/>
    </source>
</evidence>
<dbReference type="Gene3D" id="3.30.565.10">
    <property type="entry name" value="Histidine kinase-like ATPase, C-terminal domain"/>
    <property type="match status" value="1"/>
</dbReference>
<dbReference type="Proteomes" id="UP001239626">
    <property type="component" value="Unassembled WGS sequence"/>
</dbReference>
<feature type="region of interest" description="Disordered" evidence="12">
    <location>
        <begin position="542"/>
        <end position="571"/>
    </location>
</feature>
<dbReference type="SUPFAM" id="SSF55874">
    <property type="entry name" value="ATPase domain of HSP90 chaperone/DNA topoisomerase II/histidine kinase"/>
    <property type="match status" value="1"/>
</dbReference>
<evidence type="ECO:0000256" key="12">
    <source>
        <dbReference type="SAM" id="MobiDB-lite"/>
    </source>
</evidence>
<evidence type="ECO:0000259" key="15">
    <source>
        <dbReference type="PROSITE" id="PS50885"/>
    </source>
</evidence>
<dbReference type="InterPro" id="IPR050428">
    <property type="entry name" value="TCS_sensor_his_kinase"/>
</dbReference>
<dbReference type="EMBL" id="JAUSVB010000002">
    <property type="protein sequence ID" value="MDQ0373280.1"/>
    <property type="molecule type" value="Genomic_DNA"/>
</dbReference>
<proteinExistence type="predicted"/>
<dbReference type="SMART" id="SM00387">
    <property type="entry name" value="HATPase_c"/>
    <property type="match status" value="1"/>
</dbReference>
<dbReference type="Pfam" id="PF00672">
    <property type="entry name" value="HAMP"/>
    <property type="match status" value="1"/>
</dbReference>
<dbReference type="RefSeq" id="WP_307491254.1">
    <property type="nucleotide sequence ID" value="NZ_JAUSVB010000002.1"/>
</dbReference>
<accession>A0ABU0EDD0</accession>
<reference evidence="16 17" key="1">
    <citation type="submission" date="2023-07" db="EMBL/GenBank/DDBJ databases">
        <title>Sorghum-associated microbial communities from plants grown in Nebraska, USA.</title>
        <authorList>
            <person name="Schachtman D."/>
        </authorList>
    </citation>
    <scope>NUCLEOTIDE SEQUENCE [LARGE SCALE GENOMIC DNA]</scope>
    <source>
        <strain evidence="16 17">BE332</strain>
    </source>
</reference>
<dbReference type="Gene3D" id="1.10.287.130">
    <property type="match status" value="1"/>
</dbReference>
<organism evidence="16 17">
    <name type="scientific">Cellulomonas humilata</name>
    <dbReference type="NCBI Taxonomy" id="144055"/>
    <lineage>
        <taxon>Bacteria</taxon>
        <taxon>Bacillati</taxon>
        <taxon>Actinomycetota</taxon>
        <taxon>Actinomycetes</taxon>
        <taxon>Micrococcales</taxon>
        <taxon>Cellulomonadaceae</taxon>
        <taxon>Cellulomonas</taxon>
    </lineage>
</organism>
<evidence type="ECO:0000256" key="1">
    <source>
        <dbReference type="ARBA" id="ARBA00000085"/>
    </source>
</evidence>
<dbReference type="InterPro" id="IPR003660">
    <property type="entry name" value="HAMP_dom"/>
</dbReference>
<comment type="catalytic activity">
    <reaction evidence="1">
        <text>ATP + protein L-histidine = ADP + protein N-phospho-L-histidine.</text>
        <dbReference type="EC" id="2.7.13.3"/>
    </reaction>
</comment>
<dbReference type="InterPro" id="IPR004358">
    <property type="entry name" value="Sig_transdc_His_kin-like_C"/>
</dbReference>
<dbReference type="InterPro" id="IPR036890">
    <property type="entry name" value="HATPase_C_sf"/>
</dbReference>
<keyword evidence="17" id="KW-1185">Reference proteome</keyword>
<dbReference type="PROSITE" id="PS50109">
    <property type="entry name" value="HIS_KIN"/>
    <property type="match status" value="1"/>
</dbReference>
<dbReference type="CDD" id="cd00082">
    <property type="entry name" value="HisKA"/>
    <property type="match status" value="1"/>
</dbReference>
<evidence type="ECO:0000256" key="2">
    <source>
        <dbReference type="ARBA" id="ARBA00004236"/>
    </source>
</evidence>
<dbReference type="SUPFAM" id="SSF47384">
    <property type="entry name" value="Homodimeric domain of signal transducing histidine kinase"/>
    <property type="match status" value="1"/>
</dbReference>
<evidence type="ECO:0000256" key="7">
    <source>
        <dbReference type="ARBA" id="ARBA00022777"/>
    </source>
</evidence>
<evidence type="ECO:0000313" key="16">
    <source>
        <dbReference type="EMBL" id="MDQ0373280.1"/>
    </source>
</evidence>
<keyword evidence="6 13" id="KW-0812">Transmembrane</keyword>
<evidence type="ECO:0000256" key="6">
    <source>
        <dbReference type="ARBA" id="ARBA00022692"/>
    </source>
</evidence>
<evidence type="ECO:0000256" key="13">
    <source>
        <dbReference type="SAM" id="Phobius"/>
    </source>
</evidence>
<feature type="transmembrane region" description="Helical" evidence="13">
    <location>
        <begin position="30"/>
        <end position="53"/>
    </location>
</feature>
<dbReference type="Pfam" id="PF02518">
    <property type="entry name" value="HATPase_c"/>
    <property type="match status" value="1"/>
</dbReference>
<dbReference type="CDD" id="cd06225">
    <property type="entry name" value="HAMP"/>
    <property type="match status" value="1"/>
</dbReference>
<protein>
    <recommendedName>
        <fullName evidence="11">Sensor histidine kinase MtrB</fullName>
        <ecNumber evidence="3">2.7.13.3</ecNumber>
    </recommendedName>
</protein>
<dbReference type="SUPFAM" id="SSF158472">
    <property type="entry name" value="HAMP domain-like"/>
    <property type="match status" value="1"/>
</dbReference>
<dbReference type="GO" id="GO:0004673">
    <property type="term" value="F:protein histidine kinase activity"/>
    <property type="evidence" value="ECO:0007669"/>
    <property type="project" value="UniProtKB-EC"/>
</dbReference>
<dbReference type="PANTHER" id="PTHR45436:SF5">
    <property type="entry name" value="SENSOR HISTIDINE KINASE TRCS"/>
    <property type="match status" value="1"/>
</dbReference>
<dbReference type="Pfam" id="PF00512">
    <property type="entry name" value="HisKA"/>
    <property type="match status" value="1"/>
</dbReference>
<dbReference type="InterPro" id="IPR036097">
    <property type="entry name" value="HisK_dim/P_sf"/>
</dbReference>
<keyword evidence="9" id="KW-0902">Two-component regulatory system</keyword>
<evidence type="ECO:0000256" key="3">
    <source>
        <dbReference type="ARBA" id="ARBA00012438"/>
    </source>
</evidence>
<dbReference type="SMART" id="SM00388">
    <property type="entry name" value="HisKA"/>
    <property type="match status" value="1"/>
</dbReference>
<dbReference type="PANTHER" id="PTHR45436">
    <property type="entry name" value="SENSOR HISTIDINE KINASE YKOH"/>
    <property type="match status" value="1"/>
</dbReference>
<comment type="subcellular location">
    <subcellularLocation>
        <location evidence="2">Cell membrane</location>
    </subcellularLocation>
</comment>
<evidence type="ECO:0000256" key="8">
    <source>
        <dbReference type="ARBA" id="ARBA00022989"/>
    </source>
</evidence>
<evidence type="ECO:0000256" key="5">
    <source>
        <dbReference type="ARBA" id="ARBA00022679"/>
    </source>
</evidence>
<feature type="transmembrane region" description="Helical" evidence="13">
    <location>
        <begin position="211"/>
        <end position="229"/>
    </location>
</feature>
<dbReference type="EC" id="2.7.13.3" evidence="3"/>
<sequence length="571" mass="62524">MVRVSGAWRLVRARSRRRARSWTRAWRSSLQIRVITSTMAIGLVALTLVGAYVSGRMADGLFNARLDQVLQESARSTLQAQKTFDSSTATTGTDVQRLKGDVAEAQRTGGSDRREVFLLRAPGQQGGDMFIPGAASDQALVPLVSRELRLATAGGGQHWQSVAIPRETGGVSPGVMVGQDVTVPVDGTYQLFFLYSMQSEQDRLDFLQRTLGLAAVALVVLLGSMTWLVTRQTVRPVRRAAEVAERLADGHLSERMPEKGEDEMATLARSFNEMADSLQDQIHRMEELSTLQRRFVSDVSHELRTPLTTIRMAGEVIHASREDFDPAAKRSAELLQTQLDRFEDLLADLLEISRFDAGAAVLDAEGRDVRDVVIQAVDHASPLAERRSAWLHVVVPEERCVADIDPRRVERILRNLLVNAVEHAEGSTVEVTVGADAHAVAVTVRDRGVGMTPGEAAHVFDRFWRADPARARTTGGTGLGLAISLEDAHLHGGWLEAWGRPGRGASFRLTLPRRAGIRLSTSPLPLQPDESPITGALRIVARPHNDPAALPDMGSDDLDQALSDDDRQEVR</sequence>
<dbReference type="NCBIfam" id="NF040691">
    <property type="entry name" value="MtrAB_MtrB"/>
    <property type="match status" value="1"/>
</dbReference>